<reference evidence="1 2" key="1">
    <citation type="submission" date="2015-12" db="EMBL/GenBank/DDBJ databases">
        <title>Bacillus cereus Group isolate.</title>
        <authorList>
            <person name="Kovac J."/>
        </authorList>
    </citation>
    <scope>NUCLEOTIDE SEQUENCE [LARGE SCALE GENOMIC DNA]</scope>
    <source>
        <strain evidence="1 2">FSL K6-0073</strain>
    </source>
</reference>
<evidence type="ECO:0000313" key="2">
    <source>
        <dbReference type="Proteomes" id="UP000075476"/>
    </source>
</evidence>
<comment type="caution">
    <text evidence="1">The sequence shown here is derived from an EMBL/GenBank/DDBJ whole genome shotgun (WGS) entry which is preliminary data.</text>
</comment>
<evidence type="ECO:0000313" key="1">
    <source>
        <dbReference type="EMBL" id="KXY51047.1"/>
    </source>
</evidence>
<name>A0A9X0SPC4_BACCE</name>
<dbReference type="EMBL" id="LOMO01000001">
    <property type="protein sequence ID" value="KXY51047.1"/>
    <property type="molecule type" value="Genomic_DNA"/>
</dbReference>
<protein>
    <submittedName>
        <fullName evidence="1">Uncharacterized protein</fullName>
    </submittedName>
</protein>
<dbReference type="Proteomes" id="UP000075476">
    <property type="component" value="Unassembled WGS sequence"/>
</dbReference>
<organism evidence="1 2">
    <name type="scientific">Bacillus cereus</name>
    <dbReference type="NCBI Taxonomy" id="1396"/>
    <lineage>
        <taxon>Bacteria</taxon>
        <taxon>Bacillati</taxon>
        <taxon>Bacillota</taxon>
        <taxon>Bacilli</taxon>
        <taxon>Bacillales</taxon>
        <taxon>Bacillaceae</taxon>
        <taxon>Bacillus</taxon>
        <taxon>Bacillus cereus group</taxon>
    </lineage>
</organism>
<dbReference type="RefSeq" id="WP_061662388.1">
    <property type="nucleotide sequence ID" value="NZ_LOMO01000001.1"/>
</dbReference>
<gene>
    <name evidence="1" type="ORF">AT268_31585</name>
</gene>
<accession>A0A9X0SPC4</accession>
<proteinExistence type="predicted"/>
<sequence>METKTVNASEREQLSFQVGFIMAAIDYNMVNCDVVEGFETICKEIVLDKGFIQKGMQHYATESNLIIGHEDMQNILNEYEMKE</sequence>
<dbReference type="AlphaFoldDB" id="A0A9X0SPC4"/>